<dbReference type="SUPFAM" id="SSF57667">
    <property type="entry name" value="beta-beta-alpha zinc fingers"/>
    <property type="match status" value="2"/>
</dbReference>
<evidence type="ECO:0000256" key="1">
    <source>
        <dbReference type="PROSITE-ProRule" id="PRU00042"/>
    </source>
</evidence>
<reference evidence="4 5" key="1">
    <citation type="submission" date="2024-01" db="EMBL/GenBank/DDBJ databases">
        <title>The genomes of 5 underutilized Papilionoideae crops provide insights into root nodulation and disease resistanc.</title>
        <authorList>
            <person name="Jiang F."/>
        </authorList>
    </citation>
    <scope>NUCLEOTIDE SEQUENCE [LARGE SCALE GENOMIC DNA]</scope>
    <source>
        <strain evidence="4">JINMINGXINNONG_FW02</strain>
        <tissue evidence="4">Leaves</tissue>
    </source>
</reference>
<feature type="domain" description="C2H2-type" evidence="3">
    <location>
        <begin position="12"/>
        <end position="39"/>
    </location>
</feature>
<dbReference type="SMART" id="SM00355">
    <property type="entry name" value="ZnF_C2H2"/>
    <property type="match status" value="3"/>
</dbReference>
<keyword evidence="1" id="KW-0862">Zinc</keyword>
<dbReference type="AlphaFoldDB" id="A0AAN9RA45"/>
<keyword evidence="1" id="KW-0479">Metal-binding</keyword>
<dbReference type="EMBL" id="JAYMYR010000004">
    <property type="protein sequence ID" value="KAK7368015.1"/>
    <property type="molecule type" value="Genomic_DNA"/>
</dbReference>
<gene>
    <name evidence="4" type="ORF">VNO80_10037</name>
</gene>
<evidence type="ECO:0000259" key="3">
    <source>
        <dbReference type="PROSITE" id="PS50157"/>
    </source>
</evidence>
<feature type="domain" description="C2H2-type" evidence="3">
    <location>
        <begin position="108"/>
        <end position="135"/>
    </location>
</feature>
<dbReference type="PANTHER" id="PTHR46869:SF1">
    <property type="entry name" value="C2H2-LIKE ZINC FINGER PROTEIN"/>
    <property type="match status" value="1"/>
</dbReference>
<name>A0AAN9RA45_PHACN</name>
<dbReference type="PROSITE" id="PS50157">
    <property type="entry name" value="ZINC_FINGER_C2H2_2"/>
    <property type="match status" value="3"/>
</dbReference>
<feature type="compositionally biased region" description="Polar residues" evidence="2">
    <location>
        <begin position="156"/>
        <end position="166"/>
    </location>
</feature>
<evidence type="ECO:0000256" key="2">
    <source>
        <dbReference type="SAM" id="MobiDB-lite"/>
    </source>
</evidence>
<dbReference type="Gene3D" id="3.30.160.60">
    <property type="entry name" value="Classic Zinc Finger"/>
    <property type="match status" value="1"/>
</dbReference>
<feature type="region of interest" description="Disordered" evidence="2">
    <location>
        <begin position="135"/>
        <end position="192"/>
    </location>
</feature>
<dbReference type="Proteomes" id="UP001374584">
    <property type="component" value="Unassembled WGS sequence"/>
</dbReference>
<dbReference type="GO" id="GO:0008270">
    <property type="term" value="F:zinc ion binding"/>
    <property type="evidence" value="ECO:0007669"/>
    <property type="project" value="UniProtKB-KW"/>
</dbReference>
<sequence length="507" mass="56256">MMSYQSMEERKFVCKYCSKRFPCGKSLGGHIRTHMMSENSALGNAERNIATNGMFKLNGGGKRKRDLGSEENGGGASRGNYNIIYGLRENPKKTTRFVHSNSTLQLDKFCKECGKGFFSLKALCGHMACHSEKDKGANRFESSSGGFSEKQKLVMDSQSDTETSTPRRSKRMRFKTVSSSNNQAQSSVSEVEKGQEEVARCLMMLSKDSSYKGRFALFTESSDNNSVVLEAKSPSPETKVTMMNSNGKNFMSSAYVEKKLEQPKDMKFKYAEVGYDSDNSDSGYFRYGPKEVDSTDSNNGNFKNEAKSSKAGYLSGFEDYDVESRKVLSRGRSRSIEFKKFVLEDSENDRQDGGAARKLDSKKFKKSNYDSLGQNLGGVSSRKIGNGFANDKVNKYECLTSERDNGYDDSAYESEENSTDTDSYPAPKAYRNRNLSGQKGKKKLKSKKSKAHECPICNKIFKSGQALGGHKRSHFIGGSEENTLVIRPGAPAVPCLIDLNLPAPVDE</sequence>
<proteinExistence type="predicted"/>
<dbReference type="PROSITE" id="PS00028">
    <property type="entry name" value="ZINC_FINGER_C2H2_1"/>
    <property type="match status" value="3"/>
</dbReference>
<feature type="region of interest" description="Disordered" evidence="2">
    <location>
        <begin position="406"/>
        <end position="448"/>
    </location>
</feature>
<dbReference type="InterPro" id="IPR036236">
    <property type="entry name" value="Znf_C2H2_sf"/>
</dbReference>
<dbReference type="PANTHER" id="PTHR46869">
    <property type="entry name" value="C2H2-LIKE ZINC FINGER PROTEIN"/>
    <property type="match status" value="1"/>
</dbReference>
<dbReference type="InterPro" id="IPR013087">
    <property type="entry name" value="Znf_C2H2_type"/>
</dbReference>
<comment type="caution">
    <text evidence="4">The sequence shown here is derived from an EMBL/GenBank/DDBJ whole genome shotgun (WGS) entry which is preliminary data.</text>
</comment>
<feature type="compositionally biased region" description="Low complexity" evidence="2">
    <location>
        <begin position="177"/>
        <end position="189"/>
    </location>
</feature>
<keyword evidence="1" id="KW-0863">Zinc-finger</keyword>
<keyword evidence="5" id="KW-1185">Reference proteome</keyword>
<accession>A0AAN9RA45</accession>
<feature type="compositionally biased region" description="Acidic residues" evidence="2">
    <location>
        <begin position="410"/>
        <end position="419"/>
    </location>
</feature>
<dbReference type="Pfam" id="PF13912">
    <property type="entry name" value="zf-C2H2_6"/>
    <property type="match status" value="3"/>
</dbReference>
<protein>
    <recommendedName>
        <fullName evidence="3">C2H2-type domain-containing protein</fullName>
    </recommendedName>
</protein>
<feature type="domain" description="C2H2-type" evidence="3">
    <location>
        <begin position="452"/>
        <end position="474"/>
    </location>
</feature>
<feature type="compositionally biased region" description="Basic residues" evidence="2">
    <location>
        <begin position="439"/>
        <end position="448"/>
    </location>
</feature>
<evidence type="ECO:0000313" key="5">
    <source>
        <dbReference type="Proteomes" id="UP001374584"/>
    </source>
</evidence>
<organism evidence="4 5">
    <name type="scientific">Phaseolus coccineus</name>
    <name type="common">Scarlet runner bean</name>
    <name type="synonym">Phaseolus multiflorus</name>
    <dbReference type="NCBI Taxonomy" id="3886"/>
    <lineage>
        <taxon>Eukaryota</taxon>
        <taxon>Viridiplantae</taxon>
        <taxon>Streptophyta</taxon>
        <taxon>Embryophyta</taxon>
        <taxon>Tracheophyta</taxon>
        <taxon>Spermatophyta</taxon>
        <taxon>Magnoliopsida</taxon>
        <taxon>eudicotyledons</taxon>
        <taxon>Gunneridae</taxon>
        <taxon>Pentapetalae</taxon>
        <taxon>rosids</taxon>
        <taxon>fabids</taxon>
        <taxon>Fabales</taxon>
        <taxon>Fabaceae</taxon>
        <taxon>Papilionoideae</taxon>
        <taxon>50 kb inversion clade</taxon>
        <taxon>NPAAA clade</taxon>
        <taxon>indigoferoid/millettioid clade</taxon>
        <taxon>Phaseoleae</taxon>
        <taxon>Phaseolus</taxon>
    </lineage>
</organism>
<evidence type="ECO:0000313" key="4">
    <source>
        <dbReference type="EMBL" id="KAK7368015.1"/>
    </source>
</evidence>